<reference evidence="1" key="1">
    <citation type="submission" date="2018-06" db="EMBL/GenBank/DDBJ databases">
        <authorList>
            <person name="Zhirakovskaya E."/>
        </authorList>
    </citation>
    <scope>NUCLEOTIDE SEQUENCE</scope>
</reference>
<protein>
    <submittedName>
        <fullName evidence="1">Toxin HigB</fullName>
    </submittedName>
</protein>
<gene>
    <name evidence="1" type="ORF">MNBD_CHLOROFLEXI01-3327</name>
</gene>
<feature type="non-terminal residue" evidence="1">
    <location>
        <position position="44"/>
    </location>
</feature>
<dbReference type="InterPro" id="IPR007711">
    <property type="entry name" value="HigB-1"/>
</dbReference>
<dbReference type="EMBL" id="UOEU01000017">
    <property type="protein sequence ID" value="VAW29959.1"/>
    <property type="molecule type" value="Genomic_DNA"/>
</dbReference>
<name>A0A3B0UZC6_9ZZZZ</name>
<sequence length="44" mass="5202">MDTAIQIKDMDLPGFRLHPLKGNKQGQWAIDVNKNWRITFEFID</sequence>
<dbReference type="Pfam" id="PF05015">
    <property type="entry name" value="HigB-like_toxin"/>
    <property type="match status" value="1"/>
</dbReference>
<dbReference type="AlphaFoldDB" id="A0A3B0UZC6"/>
<dbReference type="SUPFAM" id="SSF143011">
    <property type="entry name" value="RelE-like"/>
    <property type="match status" value="1"/>
</dbReference>
<proteinExistence type="predicted"/>
<accession>A0A3B0UZC6</accession>
<dbReference type="InterPro" id="IPR035093">
    <property type="entry name" value="RelE/ParE_toxin_dom_sf"/>
</dbReference>
<evidence type="ECO:0000313" key="1">
    <source>
        <dbReference type="EMBL" id="VAW29959.1"/>
    </source>
</evidence>
<dbReference type="Gene3D" id="3.30.2310.20">
    <property type="entry name" value="RelE-like"/>
    <property type="match status" value="1"/>
</dbReference>
<organism evidence="1">
    <name type="scientific">hydrothermal vent metagenome</name>
    <dbReference type="NCBI Taxonomy" id="652676"/>
    <lineage>
        <taxon>unclassified sequences</taxon>
        <taxon>metagenomes</taxon>
        <taxon>ecological metagenomes</taxon>
    </lineage>
</organism>